<sequence>MDPARVLIIEDQLLTANVLKEGLLKAGYEISGIAQNYEEAMEIVRTHNPDFALIDIQLEEGSLDGIATALALLRYKEMPIIYLTANTDVFNRAKDTNPTAFLEKPFRIKELLLQIELAIHNFYTSSVPYNIRQTDHLFLPFDKAHIRVPKEDICYIKAQRNYSDVFLTRDRYKKIFPDKNSYSPVLLTLNAGYLFKHLPANFFQLSRSIIINLNYVDRVESDMIHLEGDLLPIPEGKYKLLLERLNTIKSR</sequence>
<dbReference type="GO" id="GO:0032993">
    <property type="term" value="C:protein-DNA complex"/>
    <property type="evidence" value="ECO:0007669"/>
    <property type="project" value="TreeGrafter"/>
</dbReference>
<dbReference type="InterPro" id="IPR007492">
    <property type="entry name" value="LytTR_DNA-bd_dom"/>
</dbReference>
<dbReference type="Gene3D" id="2.40.50.1020">
    <property type="entry name" value="LytTr DNA-binding domain"/>
    <property type="match status" value="1"/>
</dbReference>
<proteinExistence type="predicted"/>
<dbReference type="RefSeq" id="WP_157589282.1">
    <property type="nucleotide sequence ID" value="NZ_WPIN01000016.1"/>
</dbReference>
<dbReference type="InterPro" id="IPR039420">
    <property type="entry name" value="WalR-like"/>
</dbReference>
<keyword evidence="5" id="KW-1185">Reference proteome</keyword>
<dbReference type="GO" id="GO:0000156">
    <property type="term" value="F:phosphorelay response regulator activity"/>
    <property type="evidence" value="ECO:0007669"/>
    <property type="project" value="TreeGrafter"/>
</dbReference>
<name>A0A7K1SKX4_9BACT</name>
<feature type="modified residue" description="4-aspartylphosphate" evidence="2">
    <location>
        <position position="55"/>
    </location>
</feature>
<keyword evidence="1" id="KW-0238">DNA-binding</keyword>
<gene>
    <name evidence="4" type="ORF">GO755_30800</name>
</gene>
<dbReference type="AlphaFoldDB" id="A0A7K1SKX4"/>
<dbReference type="SMART" id="SM00448">
    <property type="entry name" value="REC"/>
    <property type="match status" value="1"/>
</dbReference>
<dbReference type="PANTHER" id="PTHR48111">
    <property type="entry name" value="REGULATOR OF RPOS"/>
    <property type="match status" value="1"/>
</dbReference>
<dbReference type="GO" id="GO:0005829">
    <property type="term" value="C:cytosol"/>
    <property type="evidence" value="ECO:0007669"/>
    <property type="project" value="TreeGrafter"/>
</dbReference>
<dbReference type="GO" id="GO:0000976">
    <property type="term" value="F:transcription cis-regulatory region binding"/>
    <property type="evidence" value="ECO:0007669"/>
    <property type="project" value="TreeGrafter"/>
</dbReference>
<dbReference type="PANTHER" id="PTHR48111:SF38">
    <property type="entry name" value="TWO-COMPONENT RESPONSE REGULATOR"/>
    <property type="match status" value="1"/>
</dbReference>
<dbReference type="Pfam" id="PF00072">
    <property type="entry name" value="Response_reg"/>
    <property type="match status" value="1"/>
</dbReference>
<evidence type="ECO:0000313" key="4">
    <source>
        <dbReference type="EMBL" id="MVM34460.1"/>
    </source>
</evidence>
<accession>A0A7K1SKX4</accession>
<evidence type="ECO:0000259" key="3">
    <source>
        <dbReference type="PROSITE" id="PS50110"/>
    </source>
</evidence>
<feature type="domain" description="Response regulatory" evidence="3">
    <location>
        <begin position="5"/>
        <end position="119"/>
    </location>
</feature>
<evidence type="ECO:0000313" key="5">
    <source>
        <dbReference type="Proteomes" id="UP000436006"/>
    </source>
</evidence>
<dbReference type="Pfam" id="PF04397">
    <property type="entry name" value="LytTR"/>
    <property type="match status" value="1"/>
</dbReference>
<reference evidence="4 5" key="1">
    <citation type="submission" date="2019-12" db="EMBL/GenBank/DDBJ databases">
        <title>Spirosoma sp. HMF4905 genome sequencing and assembly.</title>
        <authorList>
            <person name="Kang H."/>
            <person name="Cha I."/>
            <person name="Kim H."/>
            <person name="Joh K."/>
        </authorList>
    </citation>
    <scope>NUCLEOTIDE SEQUENCE [LARGE SCALE GENOMIC DNA]</scope>
    <source>
        <strain evidence="4 5">HMF4905</strain>
    </source>
</reference>
<dbReference type="GO" id="GO:0006355">
    <property type="term" value="P:regulation of DNA-templated transcription"/>
    <property type="evidence" value="ECO:0007669"/>
    <property type="project" value="TreeGrafter"/>
</dbReference>
<evidence type="ECO:0000256" key="2">
    <source>
        <dbReference type="PROSITE-ProRule" id="PRU00169"/>
    </source>
</evidence>
<comment type="caution">
    <text evidence="4">The sequence shown here is derived from an EMBL/GenBank/DDBJ whole genome shotgun (WGS) entry which is preliminary data.</text>
</comment>
<dbReference type="Proteomes" id="UP000436006">
    <property type="component" value="Unassembled WGS sequence"/>
</dbReference>
<keyword evidence="2" id="KW-0597">Phosphoprotein</keyword>
<organism evidence="4 5">
    <name type="scientific">Spirosoma arboris</name>
    <dbReference type="NCBI Taxonomy" id="2682092"/>
    <lineage>
        <taxon>Bacteria</taxon>
        <taxon>Pseudomonadati</taxon>
        <taxon>Bacteroidota</taxon>
        <taxon>Cytophagia</taxon>
        <taxon>Cytophagales</taxon>
        <taxon>Cytophagaceae</taxon>
        <taxon>Spirosoma</taxon>
    </lineage>
</organism>
<dbReference type="Gene3D" id="3.40.50.2300">
    <property type="match status" value="1"/>
</dbReference>
<protein>
    <submittedName>
        <fullName evidence="4">Response regulator</fullName>
    </submittedName>
</protein>
<dbReference type="SMART" id="SM00850">
    <property type="entry name" value="LytTR"/>
    <property type="match status" value="1"/>
</dbReference>
<dbReference type="InterPro" id="IPR001789">
    <property type="entry name" value="Sig_transdc_resp-reg_receiver"/>
</dbReference>
<dbReference type="SUPFAM" id="SSF52172">
    <property type="entry name" value="CheY-like"/>
    <property type="match status" value="1"/>
</dbReference>
<dbReference type="PROSITE" id="PS50110">
    <property type="entry name" value="RESPONSE_REGULATORY"/>
    <property type="match status" value="1"/>
</dbReference>
<dbReference type="InterPro" id="IPR011006">
    <property type="entry name" value="CheY-like_superfamily"/>
</dbReference>
<dbReference type="EMBL" id="WPIN01000016">
    <property type="protein sequence ID" value="MVM34460.1"/>
    <property type="molecule type" value="Genomic_DNA"/>
</dbReference>
<evidence type="ECO:0000256" key="1">
    <source>
        <dbReference type="ARBA" id="ARBA00023125"/>
    </source>
</evidence>